<dbReference type="GO" id="GO:0005524">
    <property type="term" value="F:ATP binding"/>
    <property type="evidence" value="ECO:0007669"/>
    <property type="project" value="InterPro"/>
</dbReference>
<dbReference type="RefSeq" id="WP_074837162.1">
    <property type="nucleotide sequence ID" value="NZ_CATLQZ010000007.1"/>
</dbReference>
<evidence type="ECO:0000313" key="3">
    <source>
        <dbReference type="Proteomes" id="UP000182932"/>
    </source>
</evidence>
<dbReference type="AlphaFoldDB" id="A0A975WBC4"/>
<protein>
    <submittedName>
        <fullName evidence="2">Fructokinase</fullName>
    </submittedName>
</protein>
<dbReference type="SUPFAM" id="SSF52540">
    <property type="entry name" value="P-loop containing nucleoside triphosphate hydrolases"/>
    <property type="match status" value="1"/>
</dbReference>
<dbReference type="Proteomes" id="UP000182932">
    <property type="component" value="Unassembled WGS sequence"/>
</dbReference>
<dbReference type="Gene3D" id="3.40.50.300">
    <property type="entry name" value="P-loop containing nucleotide triphosphate hydrolases"/>
    <property type="match status" value="1"/>
</dbReference>
<reference evidence="2 3" key="1">
    <citation type="submission" date="2016-10" db="EMBL/GenBank/DDBJ databases">
        <authorList>
            <person name="Varghese N."/>
            <person name="Submissions S."/>
        </authorList>
    </citation>
    <scope>NUCLEOTIDE SEQUENCE [LARGE SCALE GENOMIC DNA]</scope>
    <source>
        <strain evidence="2 3">FF3</strain>
    </source>
</reference>
<dbReference type="GO" id="GO:0016301">
    <property type="term" value="F:kinase activity"/>
    <property type="evidence" value="ECO:0007669"/>
    <property type="project" value="InterPro"/>
</dbReference>
<keyword evidence="3" id="KW-1185">Reference proteome</keyword>
<gene>
    <name evidence="2" type="ORF">SAMN04487940_109178</name>
</gene>
<dbReference type="GeneID" id="80819063"/>
<dbReference type="InterPro" id="IPR006083">
    <property type="entry name" value="PRK/URK"/>
</dbReference>
<proteinExistence type="predicted"/>
<dbReference type="NCBIfam" id="NF006746">
    <property type="entry name" value="PRK09270.1-5"/>
    <property type="match status" value="1"/>
</dbReference>
<comment type="caution">
    <text evidence="2">The sequence shown here is derived from an EMBL/GenBank/DDBJ whole genome shotgun (WGS) entry which is preliminary data.</text>
</comment>
<evidence type="ECO:0000313" key="2">
    <source>
        <dbReference type="EMBL" id="SEJ73664.1"/>
    </source>
</evidence>
<accession>A0A975WBC4</accession>
<feature type="domain" description="Phosphoribulokinase/uridine kinase" evidence="1">
    <location>
        <begin position="31"/>
        <end position="174"/>
    </location>
</feature>
<sequence length="218" mass="23403">MITPDTFPQSKIADLAQRIAGLPKKPGRWLVAIAGAPAGGKSILAANVTAAVNEAGRSARAIPMDGFHLDNEILAARGLLPRKGAPETFDADGFIHLIRRLKDGGEVVYPLFDRSRDLAIAGAAVIEAECDVAIIEGNYLLFNEAPWSALAPLWDLSVWLDTPGDVLRDRLVQRWLDHDHSPDAALARAESNDLPNARRILAACLPADVTFSLAESQG</sequence>
<dbReference type="EMBL" id="FNYY01000009">
    <property type="protein sequence ID" value="SEJ73664.1"/>
    <property type="molecule type" value="Genomic_DNA"/>
</dbReference>
<dbReference type="Pfam" id="PF00485">
    <property type="entry name" value="PRK"/>
    <property type="match status" value="1"/>
</dbReference>
<dbReference type="InterPro" id="IPR027417">
    <property type="entry name" value="P-loop_NTPase"/>
</dbReference>
<organism evidence="2 3">
    <name type="scientific">Marinovum algicola</name>
    <dbReference type="NCBI Taxonomy" id="42444"/>
    <lineage>
        <taxon>Bacteria</taxon>
        <taxon>Pseudomonadati</taxon>
        <taxon>Pseudomonadota</taxon>
        <taxon>Alphaproteobacteria</taxon>
        <taxon>Rhodobacterales</taxon>
        <taxon>Roseobacteraceae</taxon>
        <taxon>Marinovum</taxon>
    </lineage>
</organism>
<dbReference type="PANTHER" id="PTHR10285">
    <property type="entry name" value="URIDINE KINASE"/>
    <property type="match status" value="1"/>
</dbReference>
<evidence type="ECO:0000259" key="1">
    <source>
        <dbReference type="Pfam" id="PF00485"/>
    </source>
</evidence>
<name>A0A975WBC4_9RHOB</name>